<reference evidence="2" key="1">
    <citation type="submission" date="2021-01" db="EMBL/GenBank/DDBJ databases">
        <authorList>
            <person name="Corre E."/>
            <person name="Pelletier E."/>
            <person name="Niang G."/>
            <person name="Scheremetjew M."/>
            <person name="Finn R."/>
            <person name="Kale V."/>
            <person name="Holt S."/>
            <person name="Cochrane G."/>
            <person name="Meng A."/>
            <person name="Brown T."/>
            <person name="Cohen L."/>
        </authorList>
    </citation>
    <scope>NUCLEOTIDE SEQUENCE</scope>
    <source>
        <strain evidence="2">FSP1.4</strain>
    </source>
</reference>
<proteinExistence type="predicted"/>
<organism evidence="2">
    <name type="scientific">Euplotes harpa</name>
    <dbReference type="NCBI Taxonomy" id="151035"/>
    <lineage>
        <taxon>Eukaryota</taxon>
        <taxon>Sar</taxon>
        <taxon>Alveolata</taxon>
        <taxon>Ciliophora</taxon>
        <taxon>Intramacronucleata</taxon>
        <taxon>Spirotrichea</taxon>
        <taxon>Hypotrichia</taxon>
        <taxon>Euplotida</taxon>
        <taxon>Euplotidae</taxon>
        <taxon>Euplotes</taxon>
    </lineage>
</organism>
<protein>
    <submittedName>
        <fullName evidence="2">Uncharacterized protein</fullName>
    </submittedName>
</protein>
<keyword evidence="1" id="KW-1133">Transmembrane helix</keyword>
<gene>
    <name evidence="2" type="ORF">EHAR0213_LOCUS3989</name>
</gene>
<keyword evidence="1" id="KW-0812">Transmembrane</keyword>
<evidence type="ECO:0000313" key="2">
    <source>
        <dbReference type="EMBL" id="CAE0345080.1"/>
    </source>
</evidence>
<feature type="transmembrane region" description="Helical" evidence="1">
    <location>
        <begin position="18"/>
        <end position="39"/>
    </location>
</feature>
<evidence type="ECO:0000256" key="1">
    <source>
        <dbReference type="SAM" id="Phobius"/>
    </source>
</evidence>
<sequence length="130" mass="15236">MACGFRYDSKCQKVYDTLFIVFLIYIVIFRIPLTLIKLYSISYLGIESRAGYFWTIVSEVFQLSWAIYANIVYYGGTNTDCKFYVAAGIFMLYVYYVMYKVCIFILVAIILIPCFLVSYIIESREKAKEK</sequence>
<keyword evidence="1" id="KW-0472">Membrane</keyword>
<dbReference type="EMBL" id="HBII01009330">
    <property type="protein sequence ID" value="CAE0345080.1"/>
    <property type="molecule type" value="Transcribed_RNA"/>
</dbReference>
<name>A0A7S3J3S5_9SPIT</name>
<accession>A0A7S3J3S5</accession>
<feature type="transmembrane region" description="Helical" evidence="1">
    <location>
        <begin position="93"/>
        <end position="121"/>
    </location>
</feature>
<feature type="transmembrane region" description="Helical" evidence="1">
    <location>
        <begin position="51"/>
        <end position="73"/>
    </location>
</feature>
<dbReference type="AlphaFoldDB" id="A0A7S3J3S5"/>